<feature type="region of interest" description="Disordered" evidence="5">
    <location>
        <begin position="1"/>
        <end position="78"/>
    </location>
</feature>
<feature type="compositionally biased region" description="Low complexity" evidence="5">
    <location>
        <begin position="59"/>
        <end position="72"/>
    </location>
</feature>
<evidence type="ECO:0000313" key="8">
    <source>
        <dbReference type="EMBL" id="TGO05428.1"/>
    </source>
</evidence>
<accession>A0A4Z1E397</accession>
<proteinExistence type="predicted"/>
<keyword evidence="9" id="KW-1185">Reference proteome</keyword>
<comment type="caution">
    <text evidence="8">The sequence shown here is derived from an EMBL/GenBank/DDBJ whole genome shotgun (WGS) entry which is preliminary data.</text>
</comment>
<reference evidence="8 9" key="1">
    <citation type="submission" date="2018-11" db="EMBL/GenBank/DDBJ databases">
        <title>Complete genome sequencing of the Actinobacteria Serinibacter sp. K3-2.</title>
        <authorList>
            <person name="Rakitin A.L."/>
            <person name="Beletsky A.V."/>
            <person name="Mardanov A.V."/>
            <person name="Ravin N.V."/>
            <person name="Gromova A.S."/>
            <person name="Filippova S.N."/>
            <person name="Gal'Chenko V.F."/>
        </authorList>
    </citation>
    <scope>NUCLEOTIDE SEQUENCE [LARGE SCALE GENOMIC DNA]</scope>
    <source>
        <strain evidence="8 9">K3-2</strain>
    </source>
</reference>
<gene>
    <name evidence="8" type="ORF">SERN_1432</name>
</gene>
<keyword evidence="2 6" id="KW-0812">Transmembrane</keyword>
<organism evidence="8 9">
    <name type="scientific">Serinibacter arcticus</name>
    <dbReference type="NCBI Taxonomy" id="1655435"/>
    <lineage>
        <taxon>Bacteria</taxon>
        <taxon>Bacillati</taxon>
        <taxon>Actinomycetota</taxon>
        <taxon>Actinomycetes</taxon>
        <taxon>Micrococcales</taxon>
        <taxon>Beutenbergiaceae</taxon>
        <taxon>Serinibacter</taxon>
    </lineage>
</organism>
<dbReference type="GO" id="GO:0005886">
    <property type="term" value="C:plasma membrane"/>
    <property type="evidence" value="ECO:0007669"/>
    <property type="project" value="InterPro"/>
</dbReference>
<evidence type="ECO:0000256" key="6">
    <source>
        <dbReference type="SAM" id="Phobius"/>
    </source>
</evidence>
<evidence type="ECO:0000256" key="2">
    <source>
        <dbReference type="ARBA" id="ARBA00022692"/>
    </source>
</evidence>
<protein>
    <recommendedName>
        <fullName evidence="7">Lipopolysaccharide assembly protein A domain-containing protein</fullName>
    </recommendedName>
</protein>
<sequence>MSTHHDAEPPLTPATPAPAGSPTRAPAPGSAPSSPAATSRPTSAPPSPATKGRPPGGSATTATKPPQTPAQTREQQSIRTRTASLWVGIGVSFLLLIALVIFLIQNTEMVEVTFLGATGSAPLAVVCLISGLGVGIVVLLVGALRIGQLRRRVKRDRRP</sequence>
<dbReference type="Proteomes" id="UP000297318">
    <property type="component" value="Unassembled WGS sequence"/>
</dbReference>
<keyword evidence="3 6" id="KW-1133">Transmembrane helix</keyword>
<feature type="compositionally biased region" description="Low complexity" evidence="5">
    <location>
        <begin position="17"/>
        <end position="42"/>
    </location>
</feature>
<evidence type="ECO:0000256" key="3">
    <source>
        <dbReference type="ARBA" id="ARBA00022989"/>
    </source>
</evidence>
<feature type="domain" description="Lipopolysaccharide assembly protein A" evidence="7">
    <location>
        <begin position="105"/>
        <end position="158"/>
    </location>
</feature>
<name>A0A4Z1E397_9MICO</name>
<dbReference type="EMBL" id="RHPJ01000002">
    <property type="protein sequence ID" value="TGO05428.1"/>
    <property type="molecule type" value="Genomic_DNA"/>
</dbReference>
<dbReference type="InterPro" id="IPR010445">
    <property type="entry name" value="LapA_dom"/>
</dbReference>
<feature type="transmembrane region" description="Helical" evidence="6">
    <location>
        <begin position="123"/>
        <end position="147"/>
    </location>
</feature>
<keyword evidence="4 6" id="KW-0472">Membrane</keyword>
<evidence type="ECO:0000256" key="5">
    <source>
        <dbReference type="SAM" id="MobiDB-lite"/>
    </source>
</evidence>
<evidence type="ECO:0000256" key="4">
    <source>
        <dbReference type="ARBA" id="ARBA00023136"/>
    </source>
</evidence>
<dbReference type="RefSeq" id="WP_135849432.1">
    <property type="nucleotide sequence ID" value="NZ_RHPJ01000002.1"/>
</dbReference>
<evidence type="ECO:0000259" key="7">
    <source>
        <dbReference type="Pfam" id="PF06305"/>
    </source>
</evidence>
<evidence type="ECO:0000256" key="1">
    <source>
        <dbReference type="ARBA" id="ARBA00022475"/>
    </source>
</evidence>
<dbReference type="Pfam" id="PF06305">
    <property type="entry name" value="LapA_dom"/>
    <property type="match status" value="1"/>
</dbReference>
<feature type="transmembrane region" description="Helical" evidence="6">
    <location>
        <begin position="83"/>
        <end position="103"/>
    </location>
</feature>
<dbReference type="AlphaFoldDB" id="A0A4Z1E397"/>
<keyword evidence="1" id="KW-1003">Cell membrane</keyword>
<evidence type="ECO:0000313" key="9">
    <source>
        <dbReference type="Proteomes" id="UP000297318"/>
    </source>
</evidence>